<dbReference type="Proteomes" id="UP000092952">
    <property type="component" value="Chromosome"/>
</dbReference>
<dbReference type="InterPro" id="IPR050071">
    <property type="entry name" value="Dehydroquinate_synthase"/>
</dbReference>
<keyword evidence="11 18" id="KW-0479">Metal-binding</keyword>
<dbReference type="GO" id="GO:0003856">
    <property type="term" value="F:3-dehydroquinate synthase activity"/>
    <property type="evidence" value="ECO:0007669"/>
    <property type="project" value="UniProtKB-UniRule"/>
</dbReference>
<evidence type="ECO:0000256" key="17">
    <source>
        <dbReference type="ARBA" id="ARBA00023285"/>
    </source>
</evidence>
<dbReference type="Pfam" id="PF01761">
    <property type="entry name" value="DHQ_synthase"/>
    <property type="match status" value="1"/>
</dbReference>
<dbReference type="OrthoDB" id="9806583at2"/>
<evidence type="ECO:0000256" key="12">
    <source>
        <dbReference type="ARBA" id="ARBA00022741"/>
    </source>
</evidence>
<evidence type="ECO:0000256" key="4">
    <source>
        <dbReference type="ARBA" id="ARBA00004496"/>
    </source>
</evidence>
<dbReference type="PIRSF" id="PIRSF001455">
    <property type="entry name" value="DHQ_synth"/>
    <property type="match status" value="1"/>
</dbReference>
<feature type="binding site" evidence="18">
    <location>
        <position position="140"/>
    </location>
    <ligand>
        <name>NAD(+)</name>
        <dbReference type="ChEBI" id="CHEBI:57540"/>
    </ligand>
</feature>
<feature type="binding site" evidence="18">
    <location>
        <position position="149"/>
    </location>
    <ligand>
        <name>NAD(+)</name>
        <dbReference type="ChEBI" id="CHEBI:57540"/>
    </ligand>
</feature>
<dbReference type="GO" id="GO:0009423">
    <property type="term" value="P:chorismate biosynthetic process"/>
    <property type="evidence" value="ECO:0007669"/>
    <property type="project" value="UniProtKB-UniRule"/>
</dbReference>
<dbReference type="FunFam" id="3.40.50.1970:FF:000001">
    <property type="entry name" value="3-dehydroquinate synthase"/>
    <property type="match status" value="1"/>
</dbReference>
<dbReference type="InterPro" id="IPR030960">
    <property type="entry name" value="DHQS/DOIS_N"/>
</dbReference>
<feature type="binding site" evidence="18">
    <location>
        <position position="182"/>
    </location>
    <ligand>
        <name>Zn(2+)</name>
        <dbReference type="ChEBI" id="CHEBI:29105"/>
    </ligand>
</feature>
<comment type="cofactor">
    <cofactor evidence="2 18">
        <name>NAD(+)</name>
        <dbReference type="ChEBI" id="CHEBI:57540"/>
    </cofactor>
</comment>
<dbReference type="InterPro" id="IPR016037">
    <property type="entry name" value="DHQ_synth_AroB"/>
</dbReference>
<feature type="binding site" evidence="18">
    <location>
        <position position="262"/>
    </location>
    <ligand>
        <name>Zn(2+)</name>
        <dbReference type="ChEBI" id="CHEBI:29105"/>
    </ligand>
</feature>
<keyword evidence="12 18" id="KW-0547">Nucleotide-binding</keyword>
<dbReference type="Pfam" id="PF24621">
    <property type="entry name" value="DHQS_C"/>
    <property type="match status" value="1"/>
</dbReference>
<keyword evidence="14 18" id="KW-0520">NAD</keyword>
<keyword evidence="16 18" id="KW-0456">Lyase</keyword>
<dbReference type="Gene3D" id="1.20.1090.10">
    <property type="entry name" value="Dehydroquinate synthase-like - alpha domain"/>
    <property type="match status" value="1"/>
</dbReference>
<dbReference type="GO" id="GO:0009073">
    <property type="term" value="P:aromatic amino acid family biosynthetic process"/>
    <property type="evidence" value="ECO:0007669"/>
    <property type="project" value="UniProtKB-KW"/>
</dbReference>
<keyword evidence="17 18" id="KW-0170">Cobalt</keyword>
<name>A0A1B1YRZ5_9GAMM</name>
<comment type="cofactor">
    <cofactor evidence="18">
        <name>Co(2+)</name>
        <dbReference type="ChEBI" id="CHEBI:48828"/>
    </cofactor>
    <cofactor evidence="18">
        <name>Zn(2+)</name>
        <dbReference type="ChEBI" id="CHEBI:29105"/>
    </cofactor>
    <text evidence="18">Binds 1 divalent metal cation per subunit. Can use either Co(2+) or Zn(2+).</text>
</comment>
<evidence type="ECO:0000259" key="19">
    <source>
        <dbReference type="Pfam" id="PF01761"/>
    </source>
</evidence>
<dbReference type="InterPro" id="IPR030963">
    <property type="entry name" value="DHQ_synth_fam"/>
</dbReference>
<sequence length="363" mass="38247">MRTLRLDLAERSYPIHIGSGLLDDGALYRPYIRGRRVVVVSDSQVAGLYGARVCAALADYRPLLLQFPPGEGSKTLETYATLADGLIEGRFDRRVALVALGGGVVGDMTGFLAATYQRGVDFIQIPTTLLAQVDSSVGGKTGVNRPGGKNMLGAFHQPRCVLADTGTLSSLPRRELAAGLAEVIKYGLIADAGFLAWIERELGALFEGDEVALQHAVYRSCEIKAAIVAADERESGQRALLNLGHTFGHAVEAATGYGAWLHGEAVGLGMLMASDLSHRLGRLPGEAVARIAALLERAELPTRLPADIPTDTLLGYMAGDKKVLDGQLRLVALDGIGQGVIVSGVEAEVLAAVIDAARAPMAA</sequence>
<evidence type="ECO:0000259" key="20">
    <source>
        <dbReference type="Pfam" id="PF24621"/>
    </source>
</evidence>
<protein>
    <recommendedName>
        <fullName evidence="8 18">3-dehydroquinate synthase</fullName>
        <shortName evidence="18">DHQS</shortName>
        <ecNumber evidence="7 18">4.2.3.4</ecNumber>
    </recommendedName>
</protein>
<keyword evidence="13 18" id="KW-0862">Zinc</keyword>
<evidence type="ECO:0000256" key="13">
    <source>
        <dbReference type="ARBA" id="ARBA00022833"/>
    </source>
</evidence>
<evidence type="ECO:0000256" key="7">
    <source>
        <dbReference type="ARBA" id="ARBA00013031"/>
    </source>
</evidence>
<dbReference type="KEGG" id="gbi:PG2T_04795"/>
<evidence type="ECO:0000256" key="2">
    <source>
        <dbReference type="ARBA" id="ARBA00001911"/>
    </source>
</evidence>
<evidence type="ECO:0000256" key="9">
    <source>
        <dbReference type="ARBA" id="ARBA00022490"/>
    </source>
</evidence>
<feature type="domain" description="3-dehydroquinate synthase N-terminal" evidence="19">
    <location>
        <begin position="66"/>
        <end position="177"/>
    </location>
</feature>
<feature type="binding site" evidence="18">
    <location>
        <begin position="127"/>
        <end position="128"/>
    </location>
    <ligand>
        <name>NAD(+)</name>
        <dbReference type="ChEBI" id="CHEBI:57540"/>
    </ligand>
</feature>
<feature type="domain" description="3-dehydroquinate synthase C-terminal" evidence="20">
    <location>
        <begin position="179"/>
        <end position="323"/>
    </location>
</feature>
<feature type="binding site" evidence="18">
    <location>
        <begin position="103"/>
        <end position="107"/>
    </location>
    <ligand>
        <name>NAD(+)</name>
        <dbReference type="ChEBI" id="CHEBI:57540"/>
    </ligand>
</feature>
<dbReference type="InParanoid" id="A0A1B1YRZ5"/>
<evidence type="ECO:0000256" key="16">
    <source>
        <dbReference type="ARBA" id="ARBA00023239"/>
    </source>
</evidence>
<keyword evidence="10 18" id="KW-0028">Amino-acid biosynthesis</keyword>
<dbReference type="GO" id="GO:0008652">
    <property type="term" value="P:amino acid biosynthetic process"/>
    <property type="evidence" value="ECO:0007669"/>
    <property type="project" value="UniProtKB-KW"/>
</dbReference>
<dbReference type="SUPFAM" id="SSF56796">
    <property type="entry name" value="Dehydroquinate synthase-like"/>
    <property type="match status" value="1"/>
</dbReference>
<dbReference type="GO" id="GO:0005737">
    <property type="term" value="C:cytoplasm"/>
    <property type="evidence" value="ECO:0007669"/>
    <property type="project" value="UniProtKB-SubCell"/>
</dbReference>
<comment type="function">
    <text evidence="3 18">Catalyzes the conversion of 3-deoxy-D-arabino-heptulosonate 7-phosphate (DAHP) to dehydroquinate (DHQ).</text>
</comment>
<evidence type="ECO:0000256" key="11">
    <source>
        <dbReference type="ARBA" id="ARBA00022723"/>
    </source>
</evidence>
<keyword evidence="9 18" id="KW-0963">Cytoplasm</keyword>
<evidence type="ECO:0000256" key="10">
    <source>
        <dbReference type="ARBA" id="ARBA00022605"/>
    </source>
</evidence>
<dbReference type="EMBL" id="CP014671">
    <property type="protein sequence ID" value="ANX03578.1"/>
    <property type="molecule type" value="Genomic_DNA"/>
</dbReference>
<dbReference type="HAMAP" id="MF_00110">
    <property type="entry name" value="DHQ_synthase"/>
    <property type="match status" value="1"/>
</dbReference>
<organism evidence="21 22">
    <name type="scientific">Immundisolibacter cernigliae</name>
    <dbReference type="NCBI Taxonomy" id="1810504"/>
    <lineage>
        <taxon>Bacteria</taxon>
        <taxon>Pseudomonadati</taxon>
        <taxon>Pseudomonadota</taxon>
        <taxon>Gammaproteobacteria</taxon>
        <taxon>Immundisolibacterales</taxon>
        <taxon>Immundisolibacteraceae</taxon>
        <taxon>Immundisolibacter</taxon>
    </lineage>
</organism>
<accession>A0A1B1YRZ5</accession>
<comment type="catalytic activity">
    <reaction evidence="1 18">
        <text>7-phospho-2-dehydro-3-deoxy-D-arabino-heptonate = 3-dehydroquinate + phosphate</text>
        <dbReference type="Rhea" id="RHEA:21968"/>
        <dbReference type="ChEBI" id="CHEBI:32364"/>
        <dbReference type="ChEBI" id="CHEBI:43474"/>
        <dbReference type="ChEBI" id="CHEBI:58394"/>
        <dbReference type="EC" id="4.2.3.4"/>
    </reaction>
</comment>
<evidence type="ECO:0000256" key="18">
    <source>
        <dbReference type="HAMAP-Rule" id="MF_00110"/>
    </source>
</evidence>
<comment type="caution">
    <text evidence="18">Lacks conserved residue(s) required for the propagation of feature annotation.</text>
</comment>
<reference evidence="22" key="1">
    <citation type="submission" date="2016-03" db="EMBL/GenBank/DDBJ databases">
        <title>Complete genome sequence of Solimmundus cernigliae, representing a novel lineage of polycyclic aromatic hydrocarbon degraders within the Gammaproteobacteria.</title>
        <authorList>
            <person name="Singleton D.R."/>
            <person name="Dickey A.N."/>
            <person name="Scholl E.H."/>
            <person name="Wright F.A."/>
            <person name="Aitken M.D."/>
        </authorList>
    </citation>
    <scope>NUCLEOTIDE SEQUENCE [LARGE SCALE GENOMIC DNA]</scope>
    <source>
        <strain evidence="22">TR3.2</strain>
    </source>
</reference>
<evidence type="ECO:0000256" key="8">
    <source>
        <dbReference type="ARBA" id="ARBA00017684"/>
    </source>
</evidence>
<comment type="similarity">
    <text evidence="6 18">Belongs to the sugar phosphate cyclases superfamily. Dehydroquinate synthase family.</text>
</comment>
<evidence type="ECO:0000256" key="15">
    <source>
        <dbReference type="ARBA" id="ARBA00023141"/>
    </source>
</evidence>
<dbReference type="GO" id="GO:0046872">
    <property type="term" value="F:metal ion binding"/>
    <property type="evidence" value="ECO:0007669"/>
    <property type="project" value="UniProtKB-KW"/>
</dbReference>
<evidence type="ECO:0000313" key="21">
    <source>
        <dbReference type="EMBL" id="ANX03578.1"/>
    </source>
</evidence>
<dbReference type="STRING" id="1810504.PG2T_04795"/>
<dbReference type="CDD" id="cd08195">
    <property type="entry name" value="DHQS"/>
    <property type="match status" value="1"/>
</dbReference>
<dbReference type="PANTHER" id="PTHR43622:SF7">
    <property type="entry name" value="3-DEHYDROQUINATE SYNTHASE, CHLOROPLASTIC"/>
    <property type="match status" value="1"/>
</dbReference>
<feature type="binding site" evidence="18">
    <location>
        <position position="245"/>
    </location>
    <ligand>
        <name>Zn(2+)</name>
        <dbReference type="ChEBI" id="CHEBI:29105"/>
    </ligand>
</feature>
<evidence type="ECO:0000256" key="1">
    <source>
        <dbReference type="ARBA" id="ARBA00001393"/>
    </source>
</evidence>
<evidence type="ECO:0000256" key="5">
    <source>
        <dbReference type="ARBA" id="ARBA00004661"/>
    </source>
</evidence>
<evidence type="ECO:0000256" key="6">
    <source>
        <dbReference type="ARBA" id="ARBA00005412"/>
    </source>
</evidence>
<keyword evidence="15 18" id="KW-0057">Aromatic amino acid biosynthesis</keyword>
<dbReference type="FunCoup" id="A0A1B1YRZ5">
    <property type="interactions" value="548"/>
</dbReference>
<dbReference type="Gene3D" id="3.40.50.1970">
    <property type="match status" value="1"/>
</dbReference>
<dbReference type="AlphaFoldDB" id="A0A1B1YRZ5"/>
<dbReference type="EC" id="4.2.3.4" evidence="7 18"/>
<gene>
    <name evidence="18" type="primary">aroB</name>
    <name evidence="21" type="ORF">PG2T_04795</name>
</gene>
<dbReference type="InterPro" id="IPR056179">
    <property type="entry name" value="DHQS_C"/>
</dbReference>
<evidence type="ECO:0000256" key="14">
    <source>
        <dbReference type="ARBA" id="ARBA00023027"/>
    </source>
</evidence>
<keyword evidence="22" id="KW-1185">Reference proteome</keyword>
<dbReference type="UniPathway" id="UPA00053">
    <property type="reaction ID" value="UER00085"/>
</dbReference>
<proteinExistence type="inferred from homology"/>
<dbReference type="PANTHER" id="PTHR43622">
    <property type="entry name" value="3-DEHYDROQUINATE SYNTHASE"/>
    <property type="match status" value="1"/>
</dbReference>
<comment type="pathway">
    <text evidence="5 18">Metabolic intermediate biosynthesis; chorismate biosynthesis; chorismate from D-erythrose 4-phosphate and phosphoenolpyruvate: step 2/7.</text>
</comment>
<dbReference type="NCBIfam" id="TIGR01357">
    <property type="entry name" value="aroB"/>
    <property type="match status" value="1"/>
</dbReference>
<evidence type="ECO:0000313" key="22">
    <source>
        <dbReference type="Proteomes" id="UP000092952"/>
    </source>
</evidence>
<comment type="subcellular location">
    <subcellularLocation>
        <location evidence="4 18">Cytoplasm</location>
    </subcellularLocation>
</comment>
<evidence type="ECO:0000256" key="3">
    <source>
        <dbReference type="ARBA" id="ARBA00003485"/>
    </source>
</evidence>
<dbReference type="GO" id="GO:0000166">
    <property type="term" value="F:nucleotide binding"/>
    <property type="evidence" value="ECO:0007669"/>
    <property type="project" value="UniProtKB-KW"/>
</dbReference>
<dbReference type="RefSeq" id="WP_068803076.1">
    <property type="nucleotide sequence ID" value="NZ_CP014671.1"/>
</dbReference>